<dbReference type="RefSeq" id="XP_067488168.1">
    <property type="nucleotide sequence ID" value="XM_067636565.1"/>
</dbReference>
<accession>A0A436ZUI3</accession>
<dbReference type="GO" id="GO:0005634">
    <property type="term" value="C:nucleus"/>
    <property type="evidence" value="ECO:0007669"/>
    <property type="project" value="TreeGrafter"/>
</dbReference>
<comment type="catalytic activity">
    <reaction evidence="12">
        <text>small RNA 3'-end nucleotide + S-adenosyl-L-methionine = small RNA 3'-end 2'-O-methylnucleotide + S-adenosyl-L-homocysteine + H(+)</text>
        <dbReference type="Rhea" id="RHEA:37887"/>
        <dbReference type="Rhea" id="RHEA-COMP:10415"/>
        <dbReference type="Rhea" id="RHEA-COMP:10416"/>
        <dbReference type="ChEBI" id="CHEBI:15378"/>
        <dbReference type="ChEBI" id="CHEBI:57856"/>
        <dbReference type="ChEBI" id="CHEBI:59789"/>
        <dbReference type="ChEBI" id="CHEBI:74896"/>
        <dbReference type="ChEBI" id="CHEBI:74898"/>
        <dbReference type="EC" id="2.1.1.386"/>
    </reaction>
</comment>
<evidence type="ECO:0000256" key="1">
    <source>
        <dbReference type="ARBA" id="ARBA00001946"/>
    </source>
</evidence>
<keyword evidence="4" id="KW-0489">Methyltransferase</keyword>
<evidence type="ECO:0000256" key="5">
    <source>
        <dbReference type="ARBA" id="ARBA00022679"/>
    </source>
</evidence>
<evidence type="ECO:0000256" key="6">
    <source>
        <dbReference type="ARBA" id="ARBA00022691"/>
    </source>
</evidence>
<keyword evidence="5" id="KW-0808">Transferase</keyword>
<gene>
    <name evidence="14" type="ORF">DFL_007044</name>
</gene>
<keyword evidence="10" id="KW-0943">RNA-mediated gene silencing</keyword>
<reference evidence="14 15" key="1">
    <citation type="submission" date="2019-01" db="EMBL/GenBank/DDBJ databases">
        <title>Intercellular communication is required for trap formation in the nematode-trapping fungus Duddingtonia flagrans.</title>
        <authorList>
            <person name="Youssar L."/>
            <person name="Wernet V."/>
            <person name="Hensel N."/>
            <person name="Hildebrandt H.-G."/>
            <person name="Fischer R."/>
        </authorList>
    </citation>
    <scope>NUCLEOTIDE SEQUENCE [LARGE SCALE GENOMIC DNA]</scope>
    <source>
        <strain evidence="14 15">CBS H-5679</strain>
    </source>
</reference>
<comment type="caution">
    <text evidence="14">The sequence shown here is derived from an EMBL/GenBank/DDBJ whole genome shotgun (WGS) entry which is preliminary data.</text>
</comment>
<keyword evidence="6" id="KW-0949">S-adenosyl-L-methionine</keyword>
<dbReference type="OrthoDB" id="2154311at2759"/>
<dbReference type="GO" id="GO:0005737">
    <property type="term" value="C:cytoplasm"/>
    <property type="evidence" value="ECO:0007669"/>
    <property type="project" value="TreeGrafter"/>
</dbReference>
<evidence type="ECO:0000256" key="11">
    <source>
        <dbReference type="ARBA" id="ARBA00035025"/>
    </source>
</evidence>
<keyword evidence="9" id="KW-0694">RNA-binding</keyword>
<dbReference type="GO" id="GO:0001510">
    <property type="term" value="P:RNA methylation"/>
    <property type="evidence" value="ECO:0007669"/>
    <property type="project" value="InterPro"/>
</dbReference>
<dbReference type="VEuPathDB" id="FungiDB:DFL_007044"/>
<evidence type="ECO:0000313" key="14">
    <source>
        <dbReference type="EMBL" id="RVD82624.1"/>
    </source>
</evidence>
<dbReference type="GeneID" id="93589355"/>
<dbReference type="STRING" id="97331.A0A436ZUI3"/>
<dbReference type="Gene3D" id="3.40.50.150">
    <property type="entry name" value="Vaccinia Virus protein VP39"/>
    <property type="match status" value="1"/>
</dbReference>
<evidence type="ECO:0000256" key="12">
    <source>
        <dbReference type="ARBA" id="ARBA00048418"/>
    </source>
</evidence>
<evidence type="ECO:0000313" key="15">
    <source>
        <dbReference type="Proteomes" id="UP000283090"/>
    </source>
</evidence>
<sequence>MQMLTAHRAVYNATIHKAKANIWHIYQQEHLQQANTSSSYFCRHPNIPFLANPRLFSVPDILLSRMSGNFGGSEGIINSGSGSGSASSDGGSRISYGIPSPPSTPPSIKFNPPLSVQRRVKVFDLLKEVSKYYEGPIQSLLEVGCGGNTPLIQTLLSCDDELPLSLLSGVDIDDDLISTGIETAFTTVEYGGDDRWRDLTISLVHGSFEDISLQSIGPYDAITSCEVIEHLDPGPLANFAPTLLGRMNPKVLIVTTPNRDFNSLFEMPFESADVMRRGEKPYVWDPNDDPQVSRRRYYRAPHTYAMRHHDHRFEWTRQEFQHWGDTAAETFGYAVSYHGCGALHDGAEILASRWRVDEALRQQIRRQNIRVEEGQSIGTDLLLEAFGHCSQVAIFIRNDVRKKYQEQISSLASRHYTEELTSMSPIVDNHVRLLRQLPPELRLVRYHTFPKSAIDRPYPPVIFDLFDQQRLAIKHLLPVEVQRVWQYQRTSEEYVKYDYEAVVIKTDLKCLWDGCYAIRRTCRFHFELFEYLMGINSKSSFKPSGKQKGEGLLEFDLIERLEESQGPVGVVKIELESIREYAPAYDPCEVLDSEDEEDEDMYPNRPSGLKVVSTTPTITARVYWHTNSPGRHPVHESIYLNQGPLSDIPKNAILILDGPVEVMKQYEERVKDPESFQPPILASTPVTLVFLRPETRAEAIEEFDYEQQRREMLKNFGGTLYEGEKWTDIPNSKWDINDSLDWGDDSGAEPIGWN</sequence>
<dbReference type="PANTHER" id="PTHR21404">
    <property type="entry name" value="HEN1"/>
    <property type="match status" value="1"/>
</dbReference>
<protein>
    <recommendedName>
        <fullName evidence="3">Small RNA 2'-O-methyltransferase</fullName>
        <ecNumber evidence="11">2.1.1.386</ecNumber>
    </recommendedName>
</protein>
<dbReference type="EC" id="2.1.1.386" evidence="11"/>
<evidence type="ECO:0000256" key="2">
    <source>
        <dbReference type="ARBA" id="ARBA00009026"/>
    </source>
</evidence>
<feature type="compositionally biased region" description="Low complexity" evidence="13">
    <location>
        <begin position="80"/>
        <end position="95"/>
    </location>
</feature>
<dbReference type="AlphaFoldDB" id="A0A436ZUI3"/>
<proteinExistence type="inferred from homology"/>
<comment type="similarity">
    <text evidence="2">Belongs to the methyltransferase superfamily. HEN1 family.</text>
</comment>
<evidence type="ECO:0000256" key="4">
    <source>
        <dbReference type="ARBA" id="ARBA00022603"/>
    </source>
</evidence>
<evidence type="ECO:0000256" key="7">
    <source>
        <dbReference type="ARBA" id="ARBA00022723"/>
    </source>
</evidence>
<evidence type="ECO:0000256" key="10">
    <source>
        <dbReference type="ARBA" id="ARBA00023158"/>
    </source>
</evidence>
<dbReference type="GO" id="GO:0030422">
    <property type="term" value="P:siRNA processing"/>
    <property type="evidence" value="ECO:0007669"/>
    <property type="project" value="TreeGrafter"/>
</dbReference>
<dbReference type="InterPro" id="IPR029063">
    <property type="entry name" value="SAM-dependent_MTases_sf"/>
</dbReference>
<dbReference type="GO" id="GO:0046872">
    <property type="term" value="F:metal ion binding"/>
    <property type="evidence" value="ECO:0007669"/>
    <property type="project" value="UniProtKB-KW"/>
</dbReference>
<dbReference type="GO" id="GO:0090486">
    <property type="term" value="F:small RNA 2'-O-methyltransferase activity"/>
    <property type="evidence" value="ECO:0007669"/>
    <property type="project" value="UniProtKB-EC"/>
</dbReference>
<organism evidence="14 15">
    <name type="scientific">Arthrobotrys flagrans</name>
    <name type="common">Nematode-trapping fungus</name>
    <name type="synonym">Trichothecium flagrans</name>
    <dbReference type="NCBI Taxonomy" id="97331"/>
    <lineage>
        <taxon>Eukaryota</taxon>
        <taxon>Fungi</taxon>
        <taxon>Dikarya</taxon>
        <taxon>Ascomycota</taxon>
        <taxon>Pezizomycotina</taxon>
        <taxon>Orbiliomycetes</taxon>
        <taxon>Orbiliales</taxon>
        <taxon>Orbiliaceae</taxon>
        <taxon>Arthrobotrys</taxon>
    </lineage>
</organism>
<dbReference type="InterPro" id="IPR026610">
    <property type="entry name" value="Hen1"/>
</dbReference>
<evidence type="ECO:0000256" key="9">
    <source>
        <dbReference type="ARBA" id="ARBA00022884"/>
    </source>
</evidence>
<comment type="cofactor">
    <cofactor evidence="1">
        <name>Mg(2+)</name>
        <dbReference type="ChEBI" id="CHEBI:18420"/>
    </cofactor>
</comment>
<dbReference type="Proteomes" id="UP000283090">
    <property type="component" value="Unassembled WGS sequence"/>
</dbReference>
<evidence type="ECO:0000256" key="8">
    <source>
        <dbReference type="ARBA" id="ARBA00022842"/>
    </source>
</evidence>
<keyword evidence="15" id="KW-1185">Reference proteome</keyword>
<evidence type="ECO:0000256" key="13">
    <source>
        <dbReference type="SAM" id="MobiDB-lite"/>
    </source>
</evidence>
<dbReference type="CDD" id="cd02440">
    <property type="entry name" value="AdoMet_MTases"/>
    <property type="match status" value="1"/>
</dbReference>
<dbReference type="SUPFAM" id="SSF53335">
    <property type="entry name" value="S-adenosyl-L-methionine-dependent methyltransferases"/>
    <property type="match status" value="1"/>
</dbReference>
<name>A0A436ZUI3_ARTFL</name>
<feature type="region of interest" description="Disordered" evidence="13">
    <location>
        <begin position="80"/>
        <end position="111"/>
    </location>
</feature>
<keyword evidence="8" id="KW-0460">Magnesium</keyword>
<dbReference type="PANTHER" id="PTHR21404:SF3">
    <property type="entry name" value="SMALL RNA 2'-O-METHYLTRANSFERASE"/>
    <property type="match status" value="1"/>
</dbReference>
<keyword evidence="7" id="KW-0479">Metal-binding</keyword>
<evidence type="ECO:0000256" key="3">
    <source>
        <dbReference type="ARBA" id="ARBA00021330"/>
    </source>
</evidence>
<dbReference type="EMBL" id="SAEB01000009">
    <property type="protein sequence ID" value="RVD82624.1"/>
    <property type="molecule type" value="Genomic_DNA"/>
</dbReference>
<dbReference type="GO" id="GO:0003723">
    <property type="term" value="F:RNA binding"/>
    <property type="evidence" value="ECO:0007669"/>
    <property type="project" value="UniProtKB-KW"/>
</dbReference>